<dbReference type="NCBIfam" id="TIGR02287">
    <property type="entry name" value="PaaY"/>
    <property type="match status" value="1"/>
</dbReference>
<dbReference type="InterPro" id="IPR001451">
    <property type="entry name" value="Hexapep"/>
</dbReference>
<evidence type="ECO:0000313" key="2">
    <source>
        <dbReference type="Proteomes" id="UP000472320"/>
    </source>
</evidence>
<dbReference type="SUPFAM" id="SSF51161">
    <property type="entry name" value="Trimeric LpxA-like enzymes"/>
    <property type="match status" value="1"/>
</dbReference>
<dbReference type="InterPro" id="IPR050484">
    <property type="entry name" value="Transf_Hexapept/Carb_Anhydrase"/>
</dbReference>
<dbReference type="InterPro" id="IPR011004">
    <property type="entry name" value="Trimer_LpxA-like_sf"/>
</dbReference>
<dbReference type="PANTHER" id="PTHR13061">
    <property type="entry name" value="DYNACTIN SUBUNIT P25"/>
    <property type="match status" value="1"/>
</dbReference>
<dbReference type="Gene3D" id="2.160.10.10">
    <property type="entry name" value="Hexapeptide repeat proteins"/>
    <property type="match status" value="1"/>
</dbReference>
<evidence type="ECO:0000313" key="1">
    <source>
        <dbReference type="EMBL" id="MTW10215.1"/>
    </source>
</evidence>
<proteinExistence type="predicted"/>
<dbReference type="InterPro" id="IPR011974">
    <property type="entry name" value="PaaY"/>
</dbReference>
<protein>
    <submittedName>
        <fullName evidence="1">Phenylacetic acid degradation protein PaaY</fullName>
    </submittedName>
</protein>
<dbReference type="Proteomes" id="UP000472320">
    <property type="component" value="Unassembled WGS sequence"/>
</dbReference>
<accession>A0A6L6QDE4</accession>
<comment type="caution">
    <text evidence="1">The sequence shown here is derived from an EMBL/GenBank/DDBJ whole genome shotgun (WGS) entry which is preliminary data.</text>
</comment>
<dbReference type="OrthoDB" id="9803036at2"/>
<keyword evidence="2" id="KW-1185">Reference proteome</keyword>
<name>A0A6L6QDE4_9BURK</name>
<gene>
    <name evidence="1" type="primary">paaY</name>
    <name evidence="1" type="ORF">GM658_06325</name>
</gene>
<dbReference type="CDD" id="cd04745">
    <property type="entry name" value="LbH_paaY_like"/>
    <property type="match status" value="1"/>
</dbReference>
<dbReference type="EMBL" id="WNKX01000004">
    <property type="protein sequence ID" value="MTW10215.1"/>
    <property type="molecule type" value="Genomic_DNA"/>
</dbReference>
<reference evidence="1 2" key="1">
    <citation type="submission" date="2019-11" db="EMBL/GenBank/DDBJ databases">
        <title>Type strains purchased from KCTC, JCM and DSMZ.</title>
        <authorList>
            <person name="Lu H."/>
        </authorList>
    </citation>
    <scope>NUCLEOTIDE SEQUENCE [LARGE SCALE GENOMIC DNA]</scope>
    <source>
        <strain evidence="1 2">JCM 31587</strain>
    </source>
</reference>
<dbReference type="AlphaFoldDB" id="A0A6L6QDE4"/>
<dbReference type="PANTHER" id="PTHR13061:SF29">
    <property type="entry name" value="GAMMA CARBONIC ANHYDRASE-LIKE 1, MITOCHONDRIAL-RELATED"/>
    <property type="match status" value="1"/>
</dbReference>
<sequence>MPCYEINGVRPVVHPTAYVHPTAVLVGDVIVGPRCYVAPLASLRGDFGRLILEEGANVQDTCVMHGFPGGDTVVEQDGHIGHGAVLHGCRIGRNALVGMNAVVMDNAVVGAECIIGAAAFVKAGMEIPPRSMVVGAPAKILRQVSDSEIAWKTLGTGQYHELAVRSMQTMVECQPDTEAAPGRQRMQWDTSLPMHLHKQAFDNKQ</sequence>
<organism evidence="1 2">
    <name type="scientific">Massilia eburnea</name>
    <dbReference type="NCBI Taxonomy" id="1776165"/>
    <lineage>
        <taxon>Bacteria</taxon>
        <taxon>Pseudomonadati</taxon>
        <taxon>Pseudomonadota</taxon>
        <taxon>Betaproteobacteria</taxon>
        <taxon>Burkholderiales</taxon>
        <taxon>Oxalobacteraceae</taxon>
        <taxon>Telluria group</taxon>
        <taxon>Massilia</taxon>
    </lineage>
</organism>
<dbReference type="Pfam" id="PF00132">
    <property type="entry name" value="Hexapep"/>
    <property type="match status" value="1"/>
</dbReference>
<dbReference type="RefSeq" id="WP_155453176.1">
    <property type="nucleotide sequence ID" value="NZ_WNKX01000004.1"/>
</dbReference>